<organism evidence="13 14">
    <name type="scientific">Aliiroseovarius zhejiangensis</name>
    <dbReference type="NCBI Taxonomy" id="1632025"/>
    <lineage>
        <taxon>Bacteria</taxon>
        <taxon>Pseudomonadati</taxon>
        <taxon>Pseudomonadota</taxon>
        <taxon>Alphaproteobacteria</taxon>
        <taxon>Rhodobacterales</taxon>
        <taxon>Paracoccaceae</taxon>
        <taxon>Aliiroseovarius</taxon>
    </lineage>
</organism>
<comment type="caution">
    <text evidence="13">The sequence shown here is derived from an EMBL/GenBank/DDBJ whole genome shotgun (WGS) entry which is preliminary data.</text>
</comment>
<evidence type="ECO:0000256" key="11">
    <source>
        <dbReference type="RuleBase" id="RU361157"/>
    </source>
</evidence>
<keyword evidence="4 11" id="KW-1003">Cell membrane</keyword>
<comment type="similarity">
    <text evidence="2 11">Belongs to the ABC-2 integral membrane protein family.</text>
</comment>
<evidence type="ECO:0000256" key="4">
    <source>
        <dbReference type="ARBA" id="ARBA00022475"/>
    </source>
</evidence>
<feature type="transmembrane region" description="Helical" evidence="11">
    <location>
        <begin position="37"/>
        <end position="57"/>
    </location>
</feature>
<feature type="transmembrane region" description="Helical" evidence="11">
    <location>
        <begin position="69"/>
        <end position="86"/>
    </location>
</feature>
<dbReference type="PROSITE" id="PS51012">
    <property type="entry name" value="ABC_TM2"/>
    <property type="match status" value="1"/>
</dbReference>
<gene>
    <name evidence="13" type="primary">rkpT1</name>
    <name evidence="13" type="ORF">GCM10016455_28170</name>
</gene>
<evidence type="ECO:0000256" key="9">
    <source>
        <dbReference type="ARBA" id="ARBA00023047"/>
    </source>
</evidence>
<evidence type="ECO:0000313" key="14">
    <source>
        <dbReference type="Proteomes" id="UP000609802"/>
    </source>
</evidence>
<evidence type="ECO:0000256" key="8">
    <source>
        <dbReference type="ARBA" id="ARBA00022989"/>
    </source>
</evidence>
<keyword evidence="10 11" id="KW-0472">Membrane</keyword>
<protein>
    <recommendedName>
        <fullName evidence="11">Transport permease protein</fullName>
    </recommendedName>
</protein>
<evidence type="ECO:0000256" key="10">
    <source>
        <dbReference type="ARBA" id="ARBA00023136"/>
    </source>
</evidence>
<evidence type="ECO:0000313" key="13">
    <source>
        <dbReference type="EMBL" id="GHF05263.1"/>
    </source>
</evidence>
<reference evidence="14" key="1">
    <citation type="journal article" date="2019" name="Int. J. Syst. Evol. Microbiol.">
        <title>The Global Catalogue of Microorganisms (GCM) 10K type strain sequencing project: providing services to taxonomists for standard genome sequencing and annotation.</title>
        <authorList>
            <consortium name="The Broad Institute Genomics Platform"/>
            <consortium name="The Broad Institute Genome Sequencing Center for Infectious Disease"/>
            <person name="Wu L."/>
            <person name="Ma J."/>
        </authorList>
    </citation>
    <scope>NUCLEOTIDE SEQUENCE [LARGE SCALE GENOMIC DNA]</scope>
    <source>
        <strain evidence="14">KCTC 42443</strain>
    </source>
</reference>
<dbReference type="PANTHER" id="PTHR30413:SF10">
    <property type="entry name" value="CAPSULE POLYSACCHARIDE EXPORT INNER-MEMBRANE PROTEIN CTRC"/>
    <property type="match status" value="1"/>
</dbReference>
<dbReference type="PANTHER" id="PTHR30413">
    <property type="entry name" value="INNER MEMBRANE TRANSPORT PERMEASE"/>
    <property type="match status" value="1"/>
</dbReference>
<dbReference type="Proteomes" id="UP000609802">
    <property type="component" value="Unassembled WGS sequence"/>
</dbReference>
<dbReference type="PRINTS" id="PR00164">
    <property type="entry name" value="ABC2TRNSPORT"/>
</dbReference>
<evidence type="ECO:0000259" key="12">
    <source>
        <dbReference type="PROSITE" id="PS51012"/>
    </source>
</evidence>
<keyword evidence="5" id="KW-0762">Sugar transport</keyword>
<accession>A0ABQ3J5Y4</accession>
<evidence type="ECO:0000256" key="7">
    <source>
        <dbReference type="ARBA" id="ARBA00022903"/>
    </source>
</evidence>
<dbReference type="EMBL" id="BNCH01000007">
    <property type="protein sequence ID" value="GHF05263.1"/>
    <property type="molecule type" value="Genomic_DNA"/>
</dbReference>
<evidence type="ECO:0000256" key="5">
    <source>
        <dbReference type="ARBA" id="ARBA00022597"/>
    </source>
</evidence>
<evidence type="ECO:0000256" key="3">
    <source>
        <dbReference type="ARBA" id="ARBA00022448"/>
    </source>
</evidence>
<keyword evidence="3 11" id="KW-0813">Transport</keyword>
<feature type="transmembrane region" description="Helical" evidence="11">
    <location>
        <begin position="143"/>
        <end position="171"/>
    </location>
</feature>
<feature type="transmembrane region" description="Helical" evidence="11">
    <location>
        <begin position="107"/>
        <end position="131"/>
    </location>
</feature>
<name>A0ABQ3J5Y4_9RHOB</name>
<feature type="transmembrane region" description="Helical" evidence="11">
    <location>
        <begin position="237"/>
        <end position="255"/>
    </location>
</feature>
<evidence type="ECO:0000256" key="2">
    <source>
        <dbReference type="ARBA" id="ARBA00007783"/>
    </source>
</evidence>
<keyword evidence="14" id="KW-1185">Reference proteome</keyword>
<keyword evidence="6 11" id="KW-0812">Transmembrane</keyword>
<dbReference type="Pfam" id="PF01061">
    <property type="entry name" value="ABC2_membrane"/>
    <property type="match status" value="1"/>
</dbReference>
<sequence>MSFKAEGLHARNFKTWRTVIALMLREMATSYGRSPGGYLWAILEPVGGLAVMTIAFSMAFRSPALGNNFPLFYATGFLPFMMYMDVSNKISNSITFSRQLLFYPSVTYLDAIIARLLLNGLTQLLVFYMLMYGLLTIFDTGNILNYAAILNALGMALVLAFGVGVMNCFLLTRFPIWQRVWSIITRPLFIISTIFFILESIPQPFRDYLALNPLVHVVGEMRRGFYATYDATWVNPAFVYGVGLVLATLGLIFLARYHREILNR</sequence>
<dbReference type="InterPro" id="IPR047817">
    <property type="entry name" value="ABC2_TM_bact-type"/>
</dbReference>
<feature type="transmembrane region" description="Helical" evidence="11">
    <location>
        <begin position="183"/>
        <end position="201"/>
    </location>
</feature>
<proteinExistence type="inferred from homology"/>
<keyword evidence="7" id="KW-0972">Capsule biogenesis/degradation</keyword>
<dbReference type="RefSeq" id="WP_191287188.1">
    <property type="nucleotide sequence ID" value="NZ_BNCH01000007.1"/>
</dbReference>
<evidence type="ECO:0000256" key="6">
    <source>
        <dbReference type="ARBA" id="ARBA00022692"/>
    </source>
</evidence>
<dbReference type="InterPro" id="IPR013525">
    <property type="entry name" value="ABC2_TM"/>
</dbReference>
<keyword evidence="8 11" id="KW-1133">Transmembrane helix</keyword>
<dbReference type="InterPro" id="IPR000412">
    <property type="entry name" value="ABC_2_transport"/>
</dbReference>
<keyword evidence="9" id="KW-0625">Polysaccharide transport</keyword>
<evidence type="ECO:0000256" key="1">
    <source>
        <dbReference type="ARBA" id="ARBA00004651"/>
    </source>
</evidence>
<comment type="subcellular location">
    <subcellularLocation>
        <location evidence="11">Cell inner membrane</location>
        <topology evidence="11">Multi-pass membrane protein</topology>
    </subcellularLocation>
    <subcellularLocation>
        <location evidence="1">Cell membrane</location>
        <topology evidence="1">Multi-pass membrane protein</topology>
    </subcellularLocation>
</comment>
<feature type="domain" description="ABC transmembrane type-2" evidence="12">
    <location>
        <begin position="36"/>
        <end position="257"/>
    </location>
</feature>